<accession>A0A6J5IXQ1</accession>
<dbReference type="Proteomes" id="UP000494301">
    <property type="component" value="Unassembled WGS sequence"/>
</dbReference>
<name>A0A6J5IXQ1_9BURK</name>
<organism evidence="1 2">
    <name type="scientific">Burkholderia aenigmatica</name>
    <dbReference type="NCBI Taxonomy" id="2015348"/>
    <lineage>
        <taxon>Bacteria</taxon>
        <taxon>Pseudomonadati</taxon>
        <taxon>Pseudomonadota</taxon>
        <taxon>Betaproteobacteria</taxon>
        <taxon>Burkholderiales</taxon>
        <taxon>Burkholderiaceae</taxon>
        <taxon>Burkholderia</taxon>
        <taxon>Burkholderia cepacia complex</taxon>
    </lineage>
</organism>
<evidence type="ECO:0000313" key="2">
    <source>
        <dbReference type="Proteomes" id="UP000494301"/>
    </source>
</evidence>
<evidence type="ECO:0000313" key="1">
    <source>
        <dbReference type="EMBL" id="CAB3962923.1"/>
    </source>
</evidence>
<proteinExistence type="predicted"/>
<sequence>MKIYAYCWATGLIEFGAKVPDGAIGVAYGARAAVDRLMGATARLAHDNKSLLVPGVPEASDEDAKGDALAAWLKWLNSRPHRGVQLFLECANV</sequence>
<dbReference type="RefSeq" id="WP_122946835.1">
    <property type="nucleotide sequence ID" value="NZ_CABVQF010000059.1"/>
</dbReference>
<dbReference type="AlphaFoldDB" id="A0A6J5IXQ1"/>
<dbReference type="EMBL" id="CABWIL020000006">
    <property type="protein sequence ID" value="CAB3962923.1"/>
    <property type="molecule type" value="Genomic_DNA"/>
</dbReference>
<gene>
    <name evidence="1" type="ORF">BLA3211_01993</name>
</gene>
<protein>
    <recommendedName>
        <fullName evidence="3">Host nuclease inhibitor protein</fullName>
    </recommendedName>
</protein>
<reference evidence="1 2" key="1">
    <citation type="submission" date="2020-04" db="EMBL/GenBank/DDBJ databases">
        <authorList>
            <person name="Depoorter E."/>
        </authorList>
    </citation>
    <scope>NUCLEOTIDE SEQUENCE [LARGE SCALE GENOMIC DNA]</scope>
    <source>
        <strain evidence="1 2">BCC0217</strain>
    </source>
</reference>
<evidence type="ECO:0008006" key="3">
    <source>
        <dbReference type="Google" id="ProtNLM"/>
    </source>
</evidence>